<feature type="compositionally biased region" description="Basic and acidic residues" evidence="6">
    <location>
        <begin position="509"/>
        <end position="549"/>
    </location>
</feature>
<evidence type="ECO:0000256" key="4">
    <source>
        <dbReference type="ARBA" id="ARBA00072273"/>
    </source>
</evidence>
<dbReference type="eggNOG" id="ENOG502RYFK">
    <property type="taxonomic scope" value="Eukaryota"/>
</dbReference>
<evidence type="ECO:0000256" key="2">
    <source>
        <dbReference type="ARBA" id="ARBA00023054"/>
    </source>
</evidence>
<keyword evidence="9" id="KW-1185">Reference proteome</keyword>
<feature type="compositionally biased region" description="Basic and acidic residues" evidence="6">
    <location>
        <begin position="561"/>
        <end position="571"/>
    </location>
</feature>
<feature type="compositionally biased region" description="Basic and acidic residues" evidence="6">
    <location>
        <begin position="351"/>
        <end position="388"/>
    </location>
</feature>
<dbReference type="GO" id="GO:0019215">
    <property type="term" value="F:intermediate filament binding"/>
    <property type="evidence" value="ECO:0007669"/>
    <property type="project" value="InterPro"/>
</dbReference>
<keyword evidence="2 5" id="KW-0175">Coiled coil</keyword>
<evidence type="ECO:0000256" key="5">
    <source>
        <dbReference type="SAM" id="Coils"/>
    </source>
</evidence>
<feature type="compositionally biased region" description="Basic and acidic residues" evidence="6">
    <location>
        <begin position="1029"/>
        <end position="1063"/>
    </location>
</feature>
<dbReference type="PANTHER" id="PTHR47051:SF1">
    <property type="entry name" value="NESTIN"/>
    <property type="match status" value="1"/>
</dbReference>
<feature type="region of interest" description="Disordered" evidence="6">
    <location>
        <begin position="743"/>
        <end position="1364"/>
    </location>
</feature>
<evidence type="ECO:0000256" key="3">
    <source>
        <dbReference type="ARBA" id="ARBA00058665"/>
    </source>
</evidence>
<keyword evidence="1" id="KW-0403">Intermediate filament</keyword>
<sequence length="1364" mass="149162">ERRAALEQRLEGRWQERLRATEKFQLAVDALEQEKQGLQSQIAQVLEGRQQLAHLKMSLSLEVATYRTLLEAENSRLQTPGVSSKASLNFLDPKLELHFPGTLEGQRLGPVLSPTSLPSLLPNTLQTPVPVFLKSQEFLQTCTPTLASTPIPPTPQAPCPAANAEIQAQDAPCSLLPPQGGKQQAPEPLWAEAQAAVPASILPGPKEPGGEQQEASPGQVHEDQASLAPPLSPDHPSSEAKDQEPSGSAASSIFQEEGKGPIWGLVKKEAAVEVQVVSSLQQQIWQEVGDLDMKESQDSQGLLEKETLKALGEEMQKPLIPLENQNYEALEKDRESLRSLEENLETLKSLEKENQEVLRSLEEKDTEIERPLEKEATELPKPAGKEDSQALQSLENENQELMISLESNLETVLFPEKGNQELVRFLEEENLEESLRTLEKKTKKPLRSQEAEDQEMWKSLPKENQESLRSLEDETQKTFKLLEDNQEPLTSLEENKIVRPLEKEKVELLKPLEEDEKVVRTLEKEDQESLRSLEETDQKNVGAREKENQEPLGSPEEEDEKIVRPVEKENQESLGYLQEDEKIVSPLEKENWEPLGSLKEDQETMRPLEKENQELLRFLDEGQKTLKTLEKETQQSLRALGEEGQMALRHLGKVNPEPLESPGNEQEIVESPEKENQELFESLKGEGIEAVRSSETQNLESLKSVGEDLEMLKSLEAEKSLWSLEEKNRETVKCLEKEIQETLGSMEENQETLSPQEKENQETLRPLGKWSLENLRSPEEAGKEGRKDLEGGSLLNTQNQELLRSQEEEARELCQSENRQVWEDVGDQGLDREAGSRGEAVGDQEPALREQDGNAAAEAWRTGSPDPPERRVPAEGPQDVEGLQKQEAAQGMAEVTGARRGEEEEEEAAPGGHQASPEVTWGSETARGQSAAGGELGLEQEVGGGKLWEEAAQPPPQEHSPQAESSGGLEAALPSRSGDPEEHPKDWGQLGPEALVGAGQVSPADAPQPGPTEPYAPTPIPEDSPGPQPRKEGAREEVGWGLEGRAEALGKVEAEQEEARAAESEVDELGETLPDSTPLGLYLRSPSSPGWDLAAEAEKEGWDPAVPASGGSGAEEEQGPDSELSDEFEDLETEASFLPGAPRKAAEPLGQADPLLESAAWGLDGESDGFADEEESGEEVEEEEEEGREPGARRWRPESPGGSLPVPRNSQRGDPLAPEALGISTPWDDRLQGAAVHTPTTAMDAESQDSADPSGSEEGSDSAAWEKGNPSGVEDTGPGDTHSVNGGPGLEEESEHTGGRVLNGLQQPKGGGSPDADRGTPSQEEEGVALKTPWPGAPLHLAPSQFLKFKPREGDGDSWSSGED</sequence>
<feature type="non-terminal residue" evidence="8">
    <location>
        <position position="1"/>
    </location>
</feature>
<dbReference type="FunFam" id="1.20.5.170:FF:000081">
    <property type="entry name" value="Nestin"/>
    <property type="match status" value="1"/>
</dbReference>
<feature type="compositionally biased region" description="Polar residues" evidence="6">
    <location>
        <begin position="794"/>
        <end position="803"/>
    </location>
</feature>
<dbReference type="GO" id="GO:0031730">
    <property type="term" value="F:CCR5 chemokine receptor binding"/>
    <property type="evidence" value="ECO:0007669"/>
    <property type="project" value="TreeGrafter"/>
</dbReference>
<dbReference type="Proteomes" id="UP000028990">
    <property type="component" value="Unassembled WGS sequence"/>
</dbReference>
<feature type="compositionally biased region" description="Basic and acidic residues" evidence="6">
    <location>
        <begin position="804"/>
        <end position="814"/>
    </location>
</feature>
<evidence type="ECO:0000313" key="9">
    <source>
        <dbReference type="Proteomes" id="UP000028990"/>
    </source>
</evidence>
<evidence type="ECO:0000256" key="1">
    <source>
        <dbReference type="ARBA" id="ARBA00022754"/>
    </source>
</evidence>
<feature type="coiled-coil region" evidence="5">
    <location>
        <begin position="21"/>
        <end position="48"/>
    </location>
</feature>
<feature type="region of interest" description="Disordered" evidence="6">
    <location>
        <begin position="509"/>
        <end position="588"/>
    </location>
</feature>
<name>A0A091D2Z8_FUKDA</name>
<evidence type="ECO:0000259" key="7">
    <source>
        <dbReference type="PROSITE" id="PS51842"/>
    </source>
</evidence>
<comment type="function">
    <text evidence="3">Required for brain and eye development. Promotes the disassembly of phosphorylated vimentin intermediate filaments (IF) during mitosis and may play a role in the trafficking and distribution of IF proteins and other cellular factors to daughter cells during progenitor cell division. Required for survival, renewal and mitogen-stimulated proliferation of neural progenitor cells.</text>
</comment>
<accession>A0A091D2Z8</accession>
<dbReference type="Gene3D" id="1.20.5.170">
    <property type="match status" value="1"/>
</dbReference>
<dbReference type="GO" id="GO:0005882">
    <property type="term" value="C:intermediate filament"/>
    <property type="evidence" value="ECO:0007669"/>
    <property type="project" value="UniProtKB-KW"/>
</dbReference>
<feature type="domain" description="IF rod" evidence="7">
    <location>
        <begin position="1"/>
        <end position="77"/>
    </location>
</feature>
<feature type="compositionally biased region" description="Acidic residues" evidence="6">
    <location>
        <begin position="1114"/>
        <end position="1133"/>
    </location>
</feature>
<evidence type="ECO:0000313" key="8">
    <source>
        <dbReference type="EMBL" id="KFO24883.1"/>
    </source>
</evidence>
<feature type="compositionally biased region" description="Pro residues" evidence="6">
    <location>
        <begin position="1006"/>
        <end position="1028"/>
    </location>
</feature>
<dbReference type="PROSITE" id="PS00226">
    <property type="entry name" value="IF_ROD_1"/>
    <property type="match status" value="1"/>
</dbReference>
<feature type="region of interest" description="Disordered" evidence="6">
    <location>
        <begin position="654"/>
        <end position="675"/>
    </location>
</feature>
<feature type="region of interest" description="Disordered" evidence="6">
    <location>
        <begin position="200"/>
        <end position="252"/>
    </location>
</feature>
<reference evidence="8 9" key="1">
    <citation type="submission" date="2013-11" db="EMBL/GenBank/DDBJ databases">
        <title>The Damaraland mole rat (Fukomys damarensis) genome and evolution of African mole rats.</title>
        <authorList>
            <person name="Gladyshev V.N."/>
            <person name="Fang X."/>
        </authorList>
    </citation>
    <scope>NUCLEOTIDE SEQUENCE [LARGE SCALE GENOMIC DNA]</scope>
    <source>
        <tissue evidence="8">Liver</tissue>
    </source>
</reference>
<evidence type="ECO:0000256" key="6">
    <source>
        <dbReference type="SAM" id="MobiDB-lite"/>
    </source>
</evidence>
<dbReference type="InterPro" id="IPR039008">
    <property type="entry name" value="IF_rod_dom"/>
</dbReference>
<protein>
    <recommendedName>
        <fullName evidence="4">Nestin</fullName>
    </recommendedName>
</protein>
<feature type="compositionally biased region" description="Basic and acidic residues" evidence="6">
    <location>
        <begin position="579"/>
        <end position="588"/>
    </location>
</feature>
<feature type="region of interest" description="Disordered" evidence="6">
    <location>
        <begin position="436"/>
        <end position="470"/>
    </location>
</feature>
<dbReference type="EMBL" id="KN123483">
    <property type="protein sequence ID" value="KFO24883.1"/>
    <property type="molecule type" value="Genomic_DNA"/>
</dbReference>
<feature type="compositionally biased region" description="Basic and acidic residues" evidence="6">
    <location>
        <begin position="1188"/>
        <end position="1197"/>
    </location>
</feature>
<gene>
    <name evidence="8" type="ORF">H920_13684</name>
</gene>
<dbReference type="PANTHER" id="PTHR47051">
    <property type="entry name" value="NESTIN"/>
    <property type="match status" value="1"/>
</dbReference>
<feature type="region of interest" description="Disordered" evidence="6">
    <location>
        <begin position="351"/>
        <end position="392"/>
    </location>
</feature>
<feature type="compositionally biased region" description="Acidic residues" evidence="6">
    <location>
        <begin position="1165"/>
        <end position="1187"/>
    </location>
</feature>
<feature type="compositionally biased region" description="Basic and acidic residues" evidence="6">
    <location>
        <begin position="776"/>
        <end position="790"/>
    </location>
</feature>
<dbReference type="PROSITE" id="PS51842">
    <property type="entry name" value="IF_ROD_2"/>
    <property type="match status" value="1"/>
</dbReference>
<dbReference type="GO" id="GO:0030844">
    <property type="term" value="P:positive regulation of intermediate filament depolymerization"/>
    <property type="evidence" value="ECO:0007669"/>
    <property type="project" value="TreeGrafter"/>
</dbReference>
<dbReference type="InterPro" id="IPR031211">
    <property type="entry name" value="Nestin"/>
</dbReference>
<organism evidence="8 9">
    <name type="scientific">Fukomys damarensis</name>
    <name type="common">Damaraland mole rat</name>
    <name type="synonym">Cryptomys damarensis</name>
    <dbReference type="NCBI Taxonomy" id="885580"/>
    <lineage>
        <taxon>Eukaryota</taxon>
        <taxon>Metazoa</taxon>
        <taxon>Chordata</taxon>
        <taxon>Craniata</taxon>
        <taxon>Vertebrata</taxon>
        <taxon>Euteleostomi</taxon>
        <taxon>Mammalia</taxon>
        <taxon>Eutheria</taxon>
        <taxon>Euarchontoglires</taxon>
        <taxon>Glires</taxon>
        <taxon>Rodentia</taxon>
        <taxon>Hystricomorpha</taxon>
        <taxon>Bathyergidae</taxon>
        <taxon>Fukomys</taxon>
    </lineage>
</organism>
<feature type="compositionally biased region" description="Basic and acidic residues" evidence="6">
    <location>
        <begin position="460"/>
        <end position="470"/>
    </location>
</feature>
<dbReference type="SUPFAM" id="SSF64593">
    <property type="entry name" value="Intermediate filament protein, coiled coil region"/>
    <property type="match status" value="1"/>
</dbReference>
<proteinExistence type="predicted"/>
<dbReference type="InterPro" id="IPR018039">
    <property type="entry name" value="IF_conserved"/>
</dbReference>